<comment type="catalytic activity">
    <reaction evidence="8">
        <text>beta-nicotinamide D-ribonucleotide + ATP + H(+) = diphosphate + NAD(+)</text>
        <dbReference type="Rhea" id="RHEA:21360"/>
        <dbReference type="ChEBI" id="CHEBI:14649"/>
        <dbReference type="ChEBI" id="CHEBI:15378"/>
        <dbReference type="ChEBI" id="CHEBI:30616"/>
        <dbReference type="ChEBI" id="CHEBI:33019"/>
        <dbReference type="ChEBI" id="CHEBI:57540"/>
        <dbReference type="EC" id="2.7.7.1"/>
    </reaction>
</comment>
<keyword evidence="5" id="KW-0547">Nucleotide-binding</keyword>
<comment type="pathway">
    <text evidence="1">Cofactor biosynthesis; NAD(+) biosynthesis.</text>
</comment>
<comment type="caution">
    <text evidence="9">The sequence shown here is derived from an EMBL/GenBank/DDBJ whole genome shotgun (WGS) entry which is preliminary data.</text>
</comment>
<dbReference type="InterPro" id="IPR005248">
    <property type="entry name" value="NadD/NMNAT"/>
</dbReference>
<keyword evidence="6" id="KW-0067">ATP-binding</keyword>
<evidence type="ECO:0000256" key="2">
    <source>
        <dbReference type="ARBA" id="ARBA00022642"/>
    </source>
</evidence>
<proteinExistence type="predicted"/>
<gene>
    <name evidence="9" type="ORF">Cpir12675_004438</name>
</gene>
<evidence type="ECO:0000256" key="3">
    <source>
        <dbReference type="ARBA" id="ARBA00022679"/>
    </source>
</evidence>
<dbReference type="PANTHER" id="PTHR31285:SF0">
    <property type="entry name" value="NICOTINAMIDE MONONUCLEOTIDE ADENYLYLTRANSFERASE"/>
    <property type="match status" value="1"/>
</dbReference>
<protein>
    <recommendedName>
        <fullName evidence="11">Nicotinamide-nucleotide adenylyltransferase</fullName>
    </recommendedName>
</protein>
<evidence type="ECO:0000313" key="10">
    <source>
        <dbReference type="Proteomes" id="UP001583280"/>
    </source>
</evidence>
<keyword evidence="3" id="KW-0808">Transferase</keyword>
<dbReference type="SUPFAM" id="SSF52374">
    <property type="entry name" value="Nucleotidylyl transferase"/>
    <property type="match status" value="1"/>
</dbReference>
<dbReference type="PANTHER" id="PTHR31285">
    <property type="entry name" value="NICOTINAMIDE MONONUCLEOTIDE ADENYLYLTRANSFERASE"/>
    <property type="match status" value="1"/>
</dbReference>
<organism evidence="9 10">
    <name type="scientific">Ceratocystis pirilliformis</name>
    <dbReference type="NCBI Taxonomy" id="259994"/>
    <lineage>
        <taxon>Eukaryota</taxon>
        <taxon>Fungi</taxon>
        <taxon>Dikarya</taxon>
        <taxon>Ascomycota</taxon>
        <taxon>Pezizomycotina</taxon>
        <taxon>Sordariomycetes</taxon>
        <taxon>Hypocreomycetidae</taxon>
        <taxon>Microascales</taxon>
        <taxon>Ceratocystidaceae</taxon>
        <taxon>Ceratocystis</taxon>
    </lineage>
</organism>
<evidence type="ECO:0000256" key="6">
    <source>
        <dbReference type="ARBA" id="ARBA00022840"/>
    </source>
</evidence>
<dbReference type="CDD" id="cd02165">
    <property type="entry name" value="NMNAT"/>
    <property type="match status" value="1"/>
</dbReference>
<evidence type="ECO:0000256" key="4">
    <source>
        <dbReference type="ARBA" id="ARBA00022695"/>
    </source>
</evidence>
<name>A0ABR3YWD6_9PEZI</name>
<evidence type="ECO:0000256" key="5">
    <source>
        <dbReference type="ARBA" id="ARBA00022741"/>
    </source>
</evidence>
<evidence type="ECO:0000313" key="9">
    <source>
        <dbReference type="EMBL" id="KAL1892704.1"/>
    </source>
</evidence>
<dbReference type="InterPro" id="IPR014729">
    <property type="entry name" value="Rossmann-like_a/b/a_fold"/>
</dbReference>
<dbReference type="EMBL" id="JAWDJO010000125">
    <property type="protein sequence ID" value="KAL1892704.1"/>
    <property type="molecule type" value="Genomic_DNA"/>
</dbReference>
<keyword evidence="7" id="KW-0520">NAD</keyword>
<reference evidence="9 10" key="1">
    <citation type="journal article" date="2024" name="IMA Fungus">
        <title>IMA Genome - F19 : A genome assembly and annotation guide to empower mycologists, including annotated draft genome sequences of Ceratocystis pirilliformis, Diaporthe australafricana, Fusarium ophioides, Paecilomyces lecythidis, and Sporothrix stenoceras.</title>
        <authorList>
            <person name="Aylward J."/>
            <person name="Wilson A.M."/>
            <person name="Visagie C.M."/>
            <person name="Spraker J."/>
            <person name="Barnes I."/>
            <person name="Buitendag C."/>
            <person name="Ceriani C."/>
            <person name="Del Mar Angel L."/>
            <person name="du Plessis D."/>
            <person name="Fuchs T."/>
            <person name="Gasser K."/>
            <person name="Kramer D."/>
            <person name="Li W."/>
            <person name="Munsamy K."/>
            <person name="Piso A."/>
            <person name="Price J.L."/>
            <person name="Sonnekus B."/>
            <person name="Thomas C."/>
            <person name="van der Nest A."/>
            <person name="van Dijk A."/>
            <person name="van Heerden A."/>
            <person name="van Vuuren N."/>
            <person name="Yilmaz N."/>
            <person name="Duong T.A."/>
            <person name="van der Merwe N.A."/>
            <person name="Wingfield M.J."/>
            <person name="Wingfield B.D."/>
        </authorList>
    </citation>
    <scope>NUCLEOTIDE SEQUENCE [LARGE SCALE GENOMIC DNA]</scope>
    <source>
        <strain evidence="9 10">CMW 12675</strain>
    </source>
</reference>
<accession>A0ABR3YWD6</accession>
<keyword evidence="2" id="KW-0662">Pyridine nucleotide biosynthesis</keyword>
<dbReference type="Proteomes" id="UP001583280">
    <property type="component" value="Unassembled WGS sequence"/>
</dbReference>
<evidence type="ECO:0000256" key="1">
    <source>
        <dbReference type="ARBA" id="ARBA00004790"/>
    </source>
</evidence>
<evidence type="ECO:0000256" key="8">
    <source>
        <dbReference type="ARBA" id="ARBA00049001"/>
    </source>
</evidence>
<sequence length="323" mass="35072">MKSRLEAFATLLSKFQASGNQLCIIKSLGAPWLSTPKQRIIVLDSSFNPPTLAHMHMALTAIQRVSSCPGPILAVDSSCQVFGESDDTPKAMGVLLLLSVNNADKAPKPAPFDQRLCMMQDFAEDLLDLIKTKSKPEVLPIGTALPYTVAIGLTTLPFFHSKATALAELENGPDVSSMGETLATNAPASADQIYLVGFDTLVRIFNPKYYGGAAGMREALGPFFARARLSITMRPGSEWGSIADQQKYLEEMKKGGLENVGGCSEWLGRVELVEGRRPGEPVISSTLAREAVRNGDERLLDVIVSGKLKAWIKSEGLYKENRR</sequence>
<evidence type="ECO:0000256" key="7">
    <source>
        <dbReference type="ARBA" id="ARBA00023027"/>
    </source>
</evidence>
<keyword evidence="10" id="KW-1185">Reference proteome</keyword>
<dbReference type="Gene3D" id="3.40.50.620">
    <property type="entry name" value="HUPs"/>
    <property type="match status" value="1"/>
</dbReference>
<keyword evidence="4" id="KW-0548">Nucleotidyltransferase</keyword>
<evidence type="ECO:0008006" key="11">
    <source>
        <dbReference type="Google" id="ProtNLM"/>
    </source>
</evidence>